<dbReference type="AlphaFoldDB" id="A0AAV7HIN3"/>
<keyword evidence="3" id="KW-1185">Reference proteome</keyword>
<dbReference type="InterPro" id="IPR027417">
    <property type="entry name" value="P-loop_NTPase"/>
</dbReference>
<dbReference type="EMBL" id="JAGFBR010000004">
    <property type="protein sequence ID" value="KAH0468024.1"/>
    <property type="molecule type" value="Genomic_DNA"/>
</dbReference>
<gene>
    <name evidence="2" type="ORF">IEQ34_003057</name>
</gene>
<dbReference type="Proteomes" id="UP000775213">
    <property type="component" value="Unassembled WGS sequence"/>
</dbReference>
<dbReference type="PRINTS" id="PR00364">
    <property type="entry name" value="DISEASERSIST"/>
</dbReference>
<protein>
    <recommendedName>
        <fullName evidence="1">NB-ARC domain-containing protein</fullName>
    </recommendedName>
</protein>
<feature type="domain" description="NB-ARC" evidence="1">
    <location>
        <begin position="37"/>
        <end position="188"/>
    </location>
</feature>
<dbReference type="Gene3D" id="3.40.50.300">
    <property type="entry name" value="P-loop containing nucleotide triphosphate hydrolases"/>
    <property type="match status" value="1"/>
</dbReference>
<name>A0AAV7HIN3_DENCH</name>
<comment type="caution">
    <text evidence="2">The sequence shown here is derived from an EMBL/GenBank/DDBJ whole genome shotgun (WGS) entry which is preliminary data.</text>
</comment>
<dbReference type="InterPro" id="IPR002182">
    <property type="entry name" value="NB-ARC"/>
</dbReference>
<reference evidence="2 3" key="1">
    <citation type="journal article" date="2021" name="Hortic Res">
        <title>Chromosome-scale assembly of the Dendrobium chrysotoxum genome enhances the understanding of orchid evolution.</title>
        <authorList>
            <person name="Zhang Y."/>
            <person name="Zhang G.Q."/>
            <person name="Zhang D."/>
            <person name="Liu X.D."/>
            <person name="Xu X.Y."/>
            <person name="Sun W.H."/>
            <person name="Yu X."/>
            <person name="Zhu X."/>
            <person name="Wang Z.W."/>
            <person name="Zhao X."/>
            <person name="Zhong W.Y."/>
            <person name="Chen H."/>
            <person name="Yin W.L."/>
            <person name="Huang T."/>
            <person name="Niu S.C."/>
            <person name="Liu Z.J."/>
        </authorList>
    </citation>
    <scope>NUCLEOTIDE SEQUENCE [LARGE SCALE GENOMIC DNA]</scope>
    <source>
        <strain evidence="2">Lindl</strain>
    </source>
</reference>
<dbReference type="GO" id="GO:0043531">
    <property type="term" value="F:ADP binding"/>
    <property type="evidence" value="ECO:0007669"/>
    <property type="project" value="InterPro"/>
</dbReference>
<accession>A0AAV7HIN3</accession>
<dbReference type="PANTHER" id="PTHR36766:SF40">
    <property type="entry name" value="DISEASE RESISTANCE PROTEIN RGA3"/>
    <property type="match status" value="1"/>
</dbReference>
<dbReference type="PANTHER" id="PTHR36766">
    <property type="entry name" value="PLANT BROAD-SPECTRUM MILDEW RESISTANCE PROTEIN RPW8"/>
    <property type="match status" value="1"/>
</dbReference>
<dbReference type="Pfam" id="PF00931">
    <property type="entry name" value="NB-ARC"/>
    <property type="match status" value="1"/>
</dbReference>
<proteinExistence type="predicted"/>
<evidence type="ECO:0000313" key="3">
    <source>
        <dbReference type="Proteomes" id="UP000775213"/>
    </source>
</evidence>
<organism evidence="2 3">
    <name type="scientific">Dendrobium chrysotoxum</name>
    <name type="common">Orchid</name>
    <dbReference type="NCBI Taxonomy" id="161865"/>
    <lineage>
        <taxon>Eukaryota</taxon>
        <taxon>Viridiplantae</taxon>
        <taxon>Streptophyta</taxon>
        <taxon>Embryophyta</taxon>
        <taxon>Tracheophyta</taxon>
        <taxon>Spermatophyta</taxon>
        <taxon>Magnoliopsida</taxon>
        <taxon>Liliopsida</taxon>
        <taxon>Asparagales</taxon>
        <taxon>Orchidaceae</taxon>
        <taxon>Epidendroideae</taxon>
        <taxon>Malaxideae</taxon>
        <taxon>Dendrobiinae</taxon>
        <taxon>Dendrobium</taxon>
    </lineage>
</organism>
<sequence length="189" mass="21913">MIQLECGLHFDFAMQWLRKQSNEEHQVIVNGTDLYINISLLSIVGHGGMGKTTPWQHVYKDEIIEIFDLKMWVCISINFDAKKRSLQICWNLLKKKEKPNPDSHDALQRKFKEEVMSKRFLLVLDDIWSEEEEQHNNKWENVLAPPSCGSLGSKILVTTRMDTVALIFAKVIKKEEIVKLAGLEEDECL</sequence>
<evidence type="ECO:0000313" key="2">
    <source>
        <dbReference type="EMBL" id="KAH0468024.1"/>
    </source>
</evidence>
<dbReference type="SUPFAM" id="SSF52540">
    <property type="entry name" value="P-loop containing nucleoside triphosphate hydrolases"/>
    <property type="match status" value="1"/>
</dbReference>
<evidence type="ECO:0000259" key="1">
    <source>
        <dbReference type="Pfam" id="PF00931"/>
    </source>
</evidence>